<evidence type="ECO:0000313" key="3">
    <source>
        <dbReference type="EMBL" id="MBO8444516.1"/>
    </source>
</evidence>
<keyword evidence="2" id="KW-0812">Transmembrane</keyword>
<dbReference type="EMBL" id="JADIMO010000027">
    <property type="protein sequence ID" value="MBO8444516.1"/>
    <property type="molecule type" value="Genomic_DNA"/>
</dbReference>
<evidence type="ECO:0000256" key="1">
    <source>
        <dbReference type="SAM" id="MobiDB-lite"/>
    </source>
</evidence>
<reference evidence="3" key="2">
    <citation type="journal article" date="2021" name="PeerJ">
        <title>Extensive microbial diversity within the chicken gut microbiome revealed by metagenomics and culture.</title>
        <authorList>
            <person name="Gilroy R."/>
            <person name="Ravi A."/>
            <person name="Getino M."/>
            <person name="Pursley I."/>
            <person name="Horton D.L."/>
            <person name="Alikhan N.F."/>
            <person name="Baker D."/>
            <person name="Gharbi K."/>
            <person name="Hall N."/>
            <person name="Watson M."/>
            <person name="Adriaenssens E.M."/>
            <person name="Foster-Nyarko E."/>
            <person name="Jarju S."/>
            <person name="Secka A."/>
            <person name="Antonio M."/>
            <person name="Oren A."/>
            <person name="Chaudhuri R.R."/>
            <person name="La Ragione R."/>
            <person name="Hildebrand F."/>
            <person name="Pallen M.J."/>
        </authorList>
    </citation>
    <scope>NUCLEOTIDE SEQUENCE</scope>
    <source>
        <strain evidence="3">D5-748</strain>
    </source>
</reference>
<feature type="compositionally biased region" description="Low complexity" evidence="1">
    <location>
        <begin position="21"/>
        <end position="30"/>
    </location>
</feature>
<feature type="transmembrane region" description="Helical" evidence="2">
    <location>
        <begin position="43"/>
        <end position="61"/>
    </location>
</feature>
<feature type="region of interest" description="Disordered" evidence="1">
    <location>
        <begin position="1"/>
        <end position="35"/>
    </location>
</feature>
<protein>
    <submittedName>
        <fullName evidence="3">Uncharacterized protein</fullName>
    </submittedName>
</protein>
<feature type="transmembrane region" description="Helical" evidence="2">
    <location>
        <begin position="73"/>
        <end position="92"/>
    </location>
</feature>
<name>A0A9D9EAU5_9BACT</name>
<keyword evidence="2" id="KW-0472">Membrane</keyword>
<feature type="compositionally biased region" description="Basic and acidic residues" evidence="1">
    <location>
        <begin position="1"/>
        <end position="12"/>
    </location>
</feature>
<sequence length="101" mass="11220">MSFFKNGKENCRSRGTGSGNGSATNSSGNADGRPKGKFSWMQMVYLIIAMLAMGIASIYVTRIIDGDSDHFDWIMTIALVIIGVSNALQFFYSRRNDARRR</sequence>
<dbReference type="Proteomes" id="UP000823619">
    <property type="component" value="Unassembled WGS sequence"/>
</dbReference>
<comment type="caution">
    <text evidence="3">The sequence shown here is derived from an EMBL/GenBank/DDBJ whole genome shotgun (WGS) entry which is preliminary data.</text>
</comment>
<accession>A0A9D9EAU5</accession>
<proteinExistence type="predicted"/>
<gene>
    <name evidence="3" type="ORF">IAC23_02320</name>
</gene>
<organism evidence="3 4">
    <name type="scientific">Candidatus Cryptobacteroides merdavium</name>
    <dbReference type="NCBI Taxonomy" id="2840769"/>
    <lineage>
        <taxon>Bacteria</taxon>
        <taxon>Pseudomonadati</taxon>
        <taxon>Bacteroidota</taxon>
        <taxon>Bacteroidia</taxon>
        <taxon>Bacteroidales</taxon>
        <taxon>Candidatus Cryptobacteroides</taxon>
    </lineage>
</organism>
<dbReference type="AlphaFoldDB" id="A0A9D9EAU5"/>
<evidence type="ECO:0000256" key="2">
    <source>
        <dbReference type="SAM" id="Phobius"/>
    </source>
</evidence>
<keyword evidence="2" id="KW-1133">Transmembrane helix</keyword>
<reference evidence="3" key="1">
    <citation type="submission" date="2020-10" db="EMBL/GenBank/DDBJ databases">
        <authorList>
            <person name="Gilroy R."/>
        </authorList>
    </citation>
    <scope>NUCLEOTIDE SEQUENCE</scope>
    <source>
        <strain evidence="3">D5-748</strain>
    </source>
</reference>
<evidence type="ECO:0000313" key="4">
    <source>
        <dbReference type="Proteomes" id="UP000823619"/>
    </source>
</evidence>